<evidence type="ECO:0000256" key="2">
    <source>
        <dbReference type="ARBA" id="ARBA00022475"/>
    </source>
</evidence>
<keyword evidence="5 6" id="KW-0472">Membrane</keyword>
<comment type="subcellular location">
    <subcellularLocation>
        <location evidence="1">Cell membrane</location>
        <topology evidence="1">Multi-pass membrane protein</topology>
    </subcellularLocation>
</comment>
<dbReference type="SUPFAM" id="SSF103481">
    <property type="entry name" value="Multidrug resistance efflux transporter EmrE"/>
    <property type="match status" value="2"/>
</dbReference>
<dbReference type="RefSeq" id="WP_123408369.1">
    <property type="nucleotide sequence ID" value="NZ_MOBP01000012.1"/>
</dbReference>
<dbReference type="Pfam" id="PF00892">
    <property type="entry name" value="EamA"/>
    <property type="match status" value="2"/>
</dbReference>
<feature type="transmembrane region" description="Helical" evidence="6">
    <location>
        <begin position="121"/>
        <end position="138"/>
    </location>
</feature>
<organism evidence="8 9">
    <name type="scientific">Pseudomonas frederiksbergensis</name>
    <dbReference type="NCBI Taxonomy" id="104087"/>
    <lineage>
        <taxon>Bacteria</taxon>
        <taxon>Pseudomonadati</taxon>
        <taxon>Pseudomonadota</taxon>
        <taxon>Gammaproteobacteria</taxon>
        <taxon>Pseudomonadales</taxon>
        <taxon>Pseudomonadaceae</taxon>
        <taxon>Pseudomonas</taxon>
    </lineage>
</organism>
<sequence>MDRKVITSNVLLLAAAVIWGCAFVPQKIGMSSIGPFWFTGLRFALGTLLIIPLLFFEKTNRTLSWKDWSAGILIGLILFGGINLQQIALKYASVANTGFITGLYVALVPILCSFLGHRYSVGVWLGVAMATVGLYLLSVHGNFNVNPGDLLTLASAFFWAFQLIALSTFGHRLPSIRLAIVQSGTCAVLSLAIAIAIEPVSLDMVNNAAIPLLYGSVLSVAIGFTLQILAQRHIKAAHSAIILSIESVFAAFAGWLILSESLGPKEIVGCALILVGTLLSQLSPEKQPKAKSNLAQQTV</sequence>
<feature type="transmembrane region" description="Helical" evidence="6">
    <location>
        <begin position="36"/>
        <end position="56"/>
    </location>
</feature>
<dbReference type="GO" id="GO:0005886">
    <property type="term" value="C:plasma membrane"/>
    <property type="evidence" value="ECO:0007669"/>
    <property type="project" value="UniProtKB-SubCell"/>
</dbReference>
<feature type="transmembrane region" description="Helical" evidence="6">
    <location>
        <begin position="209"/>
        <end position="229"/>
    </location>
</feature>
<gene>
    <name evidence="8" type="ORF">BK665_18785</name>
</gene>
<feature type="transmembrane region" description="Helical" evidence="6">
    <location>
        <begin position="150"/>
        <end position="169"/>
    </location>
</feature>
<evidence type="ECO:0000256" key="3">
    <source>
        <dbReference type="ARBA" id="ARBA00022692"/>
    </source>
</evidence>
<feature type="transmembrane region" description="Helical" evidence="6">
    <location>
        <begin position="94"/>
        <end position="114"/>
    </location>
</feature>
<evidence type="ECO:0000313" key="9">
    <source>
        <dbReference type="Proteomes" id="UP000283627"/>
    </source>
</evidence>
<proteinExistence type="predicted"/>
<dbReference type="OrthoDB" id="9804865at2"/>
<reference evidence="8 9" key="1">
    <citation type="submission" date="2016-10" db="EMBL/GenBank/DDBJ databases">
        <title>Comparative genome analysis of multiple Pseudomonas spp. focuses on biocontrol and plant growth promoting traits.</title>
        <authorList>
            <person name="Tao X.-Y."/>
            <person name="Taylor C.G."/>
        </authorList>
    </citation>
    <scope>NUCLEOTIDE SEQUENCE [LARGE SCALE GENOMIC DNA]</scope>
    <source>
        <strain evidence="8 9">39A2</strain>
    </source>
</reference>
<feature type="domain" description="EamA" evidence="7">
    <location>
        <begin position="9"/>
        <end position="138"/>
    </location>
</feature>
<dbReference type="Gene3D" id="1.10.3730.20">
    <property type="match status" value="1"/>
</dbReference>
<feature type="transmembrane region" description="Helical" evidence="6">
    <location>
        <begin position="236"/>
        <end position="258"/>
    </location>
</feature>
<evidence type="ECO:0000256" key="4">
    <source>
        <dbReference type="ARBA" id="ARBA00022989"/>
    </source>
</evidence>
<keyword evidence="3 6" id="KW-0812">Transmembrane</keyword>
<dbReference type="InterPro" id="IPR037185">
    <property type="entry name" value="EmrE-like"/>
</dbReference>
<feature type="transmembrane region" description="Helical" evidence="6">
    <location>
        <begin position="176"/>
        <end position="197"/>
    </location>
</feature>
<comment type="caution">
    <text evidence="8">The sequence shown here is derived from an EMBL/GenBank/DDBJ whole genome shotgun (WGS) entry which is preliminary data.</text>
</comment>
<dbReference type="InterPro" id="IPR051258">
    <property type="entry name" value="Diverse_Substrate_Transporter"/>
</dbReference>
<keyword evidence="4 6" id="KW-1133">Transmembrane helix</keyword>
<evidence type="ECO:0000256" key="5">
    <source>
        <dbReference type="ARBA" id="ARBA00023136"/>
    </source>
</evidence>
<dbReference type="Proteomes" id="UP000283627">
    <property type="component" value="Unassembled WGS sequence"/>
</dbReference>
<dbReference type="EMBL" id="MOBP01000012">
    <property type="protein sequence ID" value="RON51905.1"/>
    <property type="molecule type" value="Genomic_DNA"/>
</dbReference>
<evidence type="ECO:0000256" key="6">
    <source>
        <dbReference type="SAM" id="Phobius"/>
    </source>
</evidence>
<dbReference type="PANTHER" id="PTHR42920:SF5">
    <property type="entry name" value="EAMA DOMAIN-CONTAINING PROTEIN"/>
    <property type="match status" value="1"/>
</dbReference>
<accession>A0A423KGH9</accession>
<name>A0A423KGH9_9PSED</name>
<dbReference type="InterPro" id="IPR000620">
    <property type="entry name" value="EamA_dom"/>
</dbReference>
<evidence type="ECO:0000256" key="1">
    <source>
        <dbReference type="ARBA" id="ARBA00004651"/>
    </source>
</evidence>
<feature type="domain" description="EamA" evidence="7">
    <location>
        <begin position="147"/>
        <end position="279"/>
    </location>
</feature>
<keyword evidence="2" id="KW-1003">Cell membrane</keyword>
<dbReference type="PANTHER" id="PTHR42920">
    <property type="entry name" value="OS03G0707200 PROTEIN-RELATED"/>
    <property type="match status" value="1"/>
</dbReference>
<protein>
    <recommendedName>
        <fullName evidence="7">EamA domain-containing protein</fullName>
    </recommendedName>
</protein>
<feature type="transmembrane region" description="Helical" evidence="6">
    <location>
        <begin position="68"/>
        <end position="88"/>
    </location>
</feature>
<evidence type="ECO:0000313" key="8">
    <source>
        <dbReference type="EMBL" id="RON51905.1"/>
    </source>
</evidence>
<dbReference type="AlphaFoldDB" id="A0A423KGH9"/>
<evidence type="ECO:0000259" key="7">
    <source>
        <dbReference type="Pfam" id="PF00892"/>
    </source>
</evidence>